<keyword evidence="1" id="KW-0812">Transmembrane</keyword>
<evidence type="ECO:0000313" key="3">
    <source>
        <dbReference type="Proteomes" id="UP000737402"/>
    </source>
</evidence>
<accession>A0ABS2NUJ7</accession>
<keyword evidence="1" id="KW-1133">Transmembrane helix</keyword>
<keyword evidence="3" id="KW-1185">Reference proteome</keyword>
<evidence type="ECO:0000256" key="1">
    <source>
        <dbReference type="SAM" id="Phobius"/>
    </source>
</evidence>
<feature type="transmembrane region" description="Helical" evidence="1">
    <location>
        <begin position="41"/>
        <end position="61"/>
    </location>
</feature>
<feature type="transmembrane region" description="Helical" evidence="1">
    <location>
        <begin position="6"/>
        <end position="29"/>
    </location>
</feature>
<protein>
    <submittedName>
        <fullName evidence="2">Fatty acid desaturase</fullName>
    </submittedName>
</protein>
<organism evidence="2 3">
    <name type="scientific">Sutcliffiella tianshenii</name>
    <dbReference type="NCBI Taxonomy" id="1463404"/>
    <lineage>
        <taxon>Bacteria</taxon>
        <taxon>Bacillati</taxon>
        <taxon>Bacillota</taxon>
        <taxon>Bacilli</taxon>
        <taxon>Bacillales</taxon>
        <taxon>Bacillaceae</taxon>
        <taxon>Sutcliffiella</taxon>
    </lineage>
</organism>
<keyword evidence="1" id="KW-0472">Membrane</keyword>
<sequence>MGRNNKVLSALCYFSLFFAPFLLPLVVYFIADEQEVKGHAFASLLSHLLPLIVVPFFVLGFGMDQAAVVWFILLVIIGAVLVIGTTVWNIVKGIQLLKES</sequence>
<feature type="transmembrane region" description="Helical" evidence="1">
    <location>
        <begin position="67"/>
        <end position="91"/>
    </location>
</feature>
<gene>
    <name evidence="2" type="ORF">JOC95_000168</name>
</gene>
<comment type="caution">
    <text evidence="2">The sequence shown here is derived from an EMBL/GenBank/DDBJ whole genome shotgun (WGS) entry which is preliminary data.</text>
</comment>
<proteinExistence type="predicted"/>
<name>A0ABS2NUJ7_9BACI</name>
<dbReference type="EMBL" id="JAFBED010000001">
    <property type="protein sequence ID" value="MBM7618326.1"/>
    <property type="molecule type" value="Genomic_DNA"/>
</dbReference>
<evidence type="ECO:0000313" key="2">
    <source>
        <dbReference type="EMBL" id="MBM7618326.1"/>
    </source>
</evidence>
<dbReference type="RefSeq" id="WP_224839062.1">
    <property type="nucleotide sequence ID" value="NZ_JAFBED010000001.1"/>
</dbReference>
<reference evidence="2 3" key="1">
    <citation type="submission" date="2021-01" db="EMBL/GenBank/DDBJ databases">
        <title>Genomic Encyclopedia of Type Strains, Phase IV (KMG-IV): sequencing the most valuable type-strain genomes for metagenomic binning, comparative biology and taxonomic classification.</title>
        <authorList>
            <person name="Goeker M."/>
        </authorList>
    </citation>
    <scope>NUCLEOTIDE SEQUENCE [LARGE SCALE GENOMIC DNA]</scope>
    <source>
        <strain evidence="2 3">DSM 25879</strain>
    </source>
</reference>
<dbReference type="Proteomes" id="UP000737402">
    <property type="component" value="Unassembled WGS sequence"/>
</dbReference>